<sequence>MELFTSMETITHIPWYYLAAIDQYEKSIRAVRDDLPKTNGLISIYMPNDKWVGPLNPDKNDRAPLSIALFNGMGKDGNGDHKADQTNDKDLLYTISSFLLQYGVDDDNMKIALWNYYKRDKTVLMILEKAKIYKKFHTLNLDEHSFPLPLQYNYSYRSTWGDSRGWGGRRIHEGTDIFADYGVPVRATSYGIVEMKGWNKYGGWRIGIRDLNNTYHYFAHLSGYAKNIKVGQVVKPGMVIGGVGSTGYGPKGTSGKFPPHLHYGLYKDNGRTEWSFDPYPSLKRWEIFDKQRKLKSKQSRS</sequence>
<evidence type="ECO:0000256" key="1">
    <source>
        <dbReference type="ARBA" id="ARBA00022729"/>
    </source>
</evidence>
<keyword evidence="4" id="KW-1185">Reference proteome</keyword>
<dbReference type="InterPro" id="IPR011055">
    <property type="entry name" value="Dup_hybrid_motif"/>
</dbReference>
<dbReference type="SUPFAM" id="SSF51261">
    <property type="entry name" value="Duplicated hybrid motif"/>
    <property type="match status" value="1"/>
</dbReference>
<evidence type="ECO:0000259" key="2">
    <source>
        <dbReference type="Pfam" id="PF01551"/>
    </source>
</evidence>
<dbReference type="InterPro" id="IPR016047">
    <property type="entry name" value="M23ase_b-sheet_dom"/>
</dbReference>
<feature type="domain" description="M23ase beta-sheet core" evidence="2">
    <location>
        <begin position="171"/>
        <end position="269"/>
    </location>
</feature>
<dbReference type="CDD" id="cd12797">
    <property type="entry name" value="M23_peptidase"/>
    <property type="match status" value="1"/>
</dbReference>
<dbReference type="EMBL" id="JAAIWK010000004">
    <property type="protein sequence ID" value="NEY19274.1"/>
    <property type="molecule type" value="Genomic_DNA"/>
</dbReference>
<proteinExistence type="predicted"/>
<evidence type="ECO:0000313" key="4">
    <source>
        <dbReference type="Proteomes" id="UP000476934"/>
    </source>
</evidence>
<reference evidence="3 4" key="1">
    <citation type="submission" date="2020-02" db="EMBL/GenBank/DDBJ databases">
        <authorList>
            <person name="Feng H."/>
        </authorList>
    </citation>
    <scope>NUCLEOTIDE SEQUENCE [LARGE SCALE GENOMIC DNA]</scope>
    <source>
        <strain evidence="3 4">Gsoil 114</strain>
    </source>
</reference>
<dbReference type="Gene3D" id="2.70.70.10">
    <property type="entry name" value="Glucose Permease (Domain IIA)"/>
    <property type="match status" value="1"/>
</dbReference>
<organism evidence="3 4">
    <name type="scientific">Heyndrickxia ginsengihumi</name>
    <dbReference type="NCBI Taxonomy" id="363870"/>
    <lineage>
        <taxon>Bacteria</taxon>
        <taxon>Bacillati</taxon>
        <taxon>Bacillota</taxon>
        <taxon>Bacilli</taxon>
        <taxon>Bacillales</taxon>
        <taxon>Bacillaceae</taxon>
        <taxon>Heyndrickxia</taxon>
    </lineage>
</organism>
<dbReference type="GO" id="GO:0004222">
    <property type="term" value="F:metalloendopeptidase activity"/>
    <property type="evidence" value="ECO:0007669"/>
    <property type="project" value="TreeGrafter"/>
</dbReference>
<comment type="caution">
    <text evidence="3">The sequence shown here is derived from an EMBL/GenBank/DDBJ whole genome shotgun (WGS) entry which is preliminary data.</text>
</comment>
<dbReference type="PANTHER" id="PTHR21666:SF289">
    <property type="entry name" value="L-ALA--D-GLU ENDOPEPTIDASE"/>
    <property type="match status" value="1"/>
</dbReference>
<dbReference type="InterPro" id="IPR050570">
    <property type="entry name" value="Cell_wall_metabolism_enzyme"/>
</dbReference>
<dbReference type="PANTHER" id="PTHR21666">
    <property type="entry name" value="PEPTIDASE-RELATED"/>
    <property type="match status" value="1"/>
</dbReference>
<keyword evidence="1" id="KW-0732">Signal</keyword>
<evidence type="ECO:0000313" key="3">
    <source>
        <dbReference type="EMBL" id="NEY19274.1"/>
    </source>
</evidence>
<protein>
    <submittedName>
        <fullName evidence="3">M23 family metallopeptidase</fullName>
    </submittedName>
</protein>
<accession>A0A6M0P3J1</accession>
<name>A0A6M0P3J1_9BACI</name>
<dbReference type="Proteomes" id="UP000476934">
    <property type="component" value="Unassembled WGS sequence"/>
</dbReference>
<gene>
    <name evidence="3" type="ORF">G4D61_04740</name>
</gene>
<reference evidence="3 4" key="2">
    <citation type="submission" date="2020-03" db="EMBL/GenBank/DDBJ databases">
        <title>Bacillus aquiflavi sp. nov., isolated from yellow water of strong flavor Chinese baijiu in Yibin region of China.</title>
        <authorList>
            <person name="Xie J."/>
        </authorList>
    </citation>
    <scope>NUCLEOTIDE SEQUENCE [LARGE SCALE GENOMIC DNA]</scope>
    <source>
        <strain evidence="3 4">Gsoil 114</strain>
    </source>
</reference>
<dbReference type="Pfam" id="PF01551">
    <property type="entry name" value="Peptidase_M23"/>
    <property type="match status" value="1"/>
</dbReference>
<dbReference type="AlphaFoldDB" id="A0A6M0P3J1"/>